<proteinExistence type="predicted"/>
<dbReference type="EMBL" id="JAMKPW020000022">
    <property type="protein sequence ID" value="KAK8206647.1"/>
    <property type="molecule type" value="Genomic_DNA"/>
</dbReference>
<reference evidence="1" key="1">
    <citation type="submission" date="2024-02" db="EMBL/GenBank/DDBJ databases">
        <title>Metagenome Assembled Genome of Zalaria obscura JY119.</title>
        <authorList>
            <person name="Vighnesh L."/>
            <person name="Jagadeeshwari U."/>
            <person name="Venkata Ramana C."/>
            <person name="Sasikala C."/>
        </authorList>
    </citation>
    <scope>NUCLEOTIDE SEQUENCE</scope>
    <source>
        <strain evidence="1">JY119</strain>
    </source>
</reference>
<keyword evidence="2" id="KW-1185">Reference proteome</keyword>
<name>A0ACC3SB82_9PEZI</name>
<organism evidence="1 2">
    <name type="scientific">Zalaria obscura</name>
    <dbReference type="NCBI Taxonomy" id="2024903"/>
    <lineage>
        <taxon>Eukaryota</taxon>
        <taxon>Fungi</taxon>
        <taxon>Dikarya</taxon>
        <taxon>Ascomycota</taxon>
        <taxon>Pezizomycotina</taxon>
        <taxon>Dothideomycetes</taxon>
        <taxon>Dothideomycetidae</taxon>
        <taxon>Dothideales</taxon>
        <taxon>Zalariaceae</taxon>
        <taxon>Zalaria</taxon>
    </lineage>
</organism>
<protein>
    <submittedName>
        <fullName evidence="1">Uncharacterized protein</fullName>
    </submittedName>
</protein>
<dbReference type="Proteomes" id="UP001320706">
    <property type="component" value="Unassembled WGS sequence"/>
</dbReference>
<comment type="caution">
    <text evidence="1">The sequence shown here is derived from an EMBL/GenBank/DDBJ whole genome shotgun (WGS) entry which is preliminary data.</text>
</comment>
<accession>A0ACC3SB82</accession>
<sequence>MLEGQSSQLGNTSHESHLASRASLIPMPTVLRPGLAHQSGSGGYIVLPNCGTLQHIKPGMKLMNMLVPVCSQALERDICCAAMTPKVRTKMCRAWAARRVAITPVGESQQGCGDDLVALSRVST</sequence>
<evidence type="ECO:0000313" key="1">
    <source>
        <dbReference type="EMBL" id="KAK8206647.1"/>
    </source>
</evidence>
<evidence type="ECO:0000313" key="2">
    <source>
        <dbReference type="Proteomes" id="UP001320706"/>
    </source>
</evidence>
<gene>
    <name evidence="1" type="ORF">M8818_004481</name>
</gene>